<evidence type="ECO:0000313" key="3">
    <source>
        <dbReference type="Proteomes" id="UP001497516"/>
    </source>
</evidence>
<organism evidence="2 3">
    <name type="scientific">Linum trigynum</name>
    <dbReference type="NCBI Taxonomy" id="586398"/>
    <lineage>
        <taxon>Eukaryota</taxon>
        <taxon>Viridiplantae</taxon>
        <taxon>Streptophyta</taxon>
        <taxon>Embryophyta</taxon>
        <taxon>Tracheophyta</taxon>
        <taxon>Spermatophyta</taxon>
        <taxon>Magnoliopsida</taxon>
        <taxon>eudicotyledons</taxon>
        <taxon>Gunneridae</taxon>
        <taxon>Pentapetalae</taxon>
        <taxon>rosids</taxon>
        <taxon>fabids</taxon>
        <taxon>Malpighiales</taxon>
        <taxon>Linaceae</taxon>
        <taxon>Linum</taxon>
    </lineage>
</organism>
<proteinExistence type="predicted"/>
<protein>
    <submittedName>
        <fullName evidence="2">Uncharacterized protein</fullName>
    </submittedName>
</protein>
<reference evidence="2 3" key="1">
    <citation type="submission" date="2024-04" db="EMBL/GenBank/DDBJ databases">
        <authorList>
            <person name="Fracassetti M."/>
        </authorList>
    </citation>
    <scope>NUCLEOTIDE SEQUENCE [LARGE SCALE GENOMIC DNA]</scope>
</reference>
<keyword evidence="3" id="KW-1185">Reference proteome</keyword>
<dbReference type="EMBL" id="OZ034816">
    <property type="protein sequence ID" value="CAL1374700.1"/>
    <property type="molecule type" value="Genomic_DNA"/>
</dbReference>
<evidence type="ECO:0000313" key="2">
    <source>
        <dbReference type="EMBL" id="CAL1374700.1"/>
    </source>
</evidence>
<dbReference type="AlphaFoldDB" id="A0AAV2DMH9"/>
<dbReference type="Proteomes" id="UP001497516">
    <property type="component" value="Chromosome 3"/>
</dbReference>
<accession>A0AAV2DMH9</accession>
<feature type="transmembrane region" description="Helical" evidence="1">
    <location>
        <begin position="32"/>
        <end position="58"/>
    </location>
</feature>
<evidence type="ECO:0000256" key="1">
    <source>
        <dbReference type="SAM" id="Phobius"/>
    </source>
</evidence>
<feature type="transmembrane region" description="Helical" evidence="1">
    <location>
        <begin position="105"/>
        <end position="122"/>
    </location>
</feature>
<gene>
    <name evidence="2" type="ORF">LTRI10_LOCUS16545</name>
</gene>
<keyword evidence="1" id="KW-0812">Transmembrane</keyword>
<sequence length="218" mass="25659">MKKAGALLIIGQHVLLRILDEYYINKLGFFTRLLIFVCSMQLVLLFFFCLSIMTFLLLKKKQNEVIRLLDDSAIKNRILELKEEDSFYAGRIGPAGLVRMVKRMWAPHIMLFLLCYIVLKFWKNLFDHFDNLTEGGLRDLILRCAKACLPTSWFSLCRETFQLVKQKRDQVNRLLDDPVIRDRVLELKDKDDGYFAYLMEPMMPSTMLLLQISLSFLF</sequence>
<keyword evidence="1" id="KW-0472">Membrane</keyword>
<keyword evidence="1" id="KW-1133">Transmembrane helix</keyword>
<name>A0AAV2DMH9_9ROSI</name>